<dbReference type="HOGENOM" id="CLU_020855_1_0_12"/>
<reference evidence="1" key="1">
    <citation type="submission" date="2013-04" db="EMBL/GenBank/DDBJ databases">
        <title>Comparative Genomics of Relapsing Fever Spirochetes.</title>
        <authorList>
            <person name="Schwan T.G."/>
            <person name="Raffel S.J."/>
            <person name="Porcella S.F."/>
            <person name="Martens C.A."/>
            <person name="Bruno D.P."/>
            <person name="Ricklefs S.M."/>
            <person name="Barbian K.B."/>
        </authorList>
    </citation>
    <scope>NUCLEOTIDE SEQUENCE</scope>
    <source>
        <strain evidence="1">Co53</strain>
        <plasmid evidence="1">unnamed</plasmid>
    </source>
</reference>
<evidence type="ECO:0000313" key="1">
    <source>
        <dbReference type="EMBL" id="AHH11191.1"/>
    </source>
</evidence>
<proteinExistence type="predicted"/>
<geneLocation type="plasmid" evidence="1">
    <name>unnamed</name>
</geneLocation>
<dbReference type="OrthoDB" id="351350at2"/>
<dbReference type="PROSITE" id="PS51257">
    <property type="entry name" value="PROKAR_LIPOPROTEIN"/>
    <property type="match status" value="1"/>
</dbReference>
<dbReference type="EMBL" id="CP005747">
    <property type="protein sequence ID" value="AHH11191.1"/>
    <property type="molecule type" value="Genomic_DNA"/>
</dbReference>
<accession>W5T1P7</accession>
<sequence length="487" mass="56626">MLGFKRFNLLVALIFISLLLLLLLISCNPNSELRGNLNEMGVNVGEDYNELQLKMLINTFALMNEEQAALDKIRSIVTSPEIGASKGYKTYSVFEFYDFLKTLGVLDAKKVIRNYLKVDKRQRELQDAFEESLYSIYDLDKREQLQIQLDEQKNSCSLRLKQLFSDEDVYSVYVKIADDNYVKQAVEHTAVGLAKLRSQVRGVVEDGDVYLRLSFHEQNVIDEIKGIVTNPYIASYDGYKTYTESQFYDLLNTMGISNVTELIILYERYLRIRAIDYSDIKAELESIEDLDIRSELQQHLAYVSRIYQVSLKGAFSDFNLDLVFKVLKENRDSVFVDIYNCIEYVKVFEEIYKKLSIIEKNAVRYMQNINLNYRQNIGSRPCNISFKIVLGGLGLSKVKEILDVHLKTLQARDTARSILMQVPVSEVKQIIEKHFDKLVLGYDSYLKQCFYNAVSYQDVYNRMFDDKYMKSFIQVQAEASLKLYPKR</sequence>
<gene>
    <name evidence="1" type="ORF">BCO_0004800</name>
</gene>
<keyword evidence="1" id="KW-0614">Plasmid</keyword>
<dbReference type="RefSeq" id="WP_025408535.1">
    <property type="nucleotide sequence ID" value="NZ_CP005747.1"/>
</dbReference>
<name>W5T1P7_9SPIR</name>
<dbReference type="AlphaFoldDB" id="W5T1P7"/>
<dbReference type="NCBIfam" id="NF047534">
    <property type="entry name" value="lipo_BTA121_dup"/>
    <property type="match status" value="3"/>
</dbReference>
<protein>
    <submittedName>
        <fullName evidence="1">Uncharacterized protein</fullName>
    </submittedName>
</protein>
<organism evidence="1">
    <name type="scientific">Borrelia coriaceae ATCC 43381</name>
    <dbReference type="NCBI Taxonomy" id="1408429"/>
    <lineage>
        <taxon>Bacteria</taxon>
        <taxon>Pseudomonadati</taxon>
        <taxon>Spirochaetota</taxon>
        <taxon>Spirochaetia</taxon>
        <taxon>Spirochaetales</taxon>
        <taxon>Borreliaceae</taxon>
        <taxon>Borrelia</taxon>
    </lineage>
</organism>